<evidence type="ECO:0000313" key="2">
    <source>
        <dbReference type="Proteomes" id="UP000238916"/>
    </source>
</evidence>
<sequence>MKGVDAEVGLNYVGTRLVGQNKICSIVAFAESYLYYSMIKIV</sequence>
<protein>
    <submittedName>
        <fullName evidence="1">Uncharacterized protein</fullName>
    </submittedName>
</protein>
<reference evidence="2" key="1">
    <citation type="submission" date="2018-02" db="EMBL/GenBank/DDBJ databases">
        <authorList>
            <person name="Hausmann B."/>
        </authorList>
    </citation>
    <scope>NUCLEOTIDE SEQUENCE [LARGE SCALE GENOMIC DNA]</scope>
    <source>
        <strain evidence="2">Peat soil MAG SbF1</strain>
    </source>
</reference>
<name>A0A2U3KPN6_9FIRM</name>
<accession>A0A2U3KPN6</accession>
<evidence type="ECO:0000313" key="1">
    <source>
        <dbReference type="EMBL" id="SPF41557.1"/>
    </source>
</evidence>
<organism evidence="1 2">
    <name type="scientific">Candidatus Desulfosporosinus infrequens</name>
    <dbReference type="NCBI Taxonomy" id="2043169"/>
    <lineage>
        <taxon>Bacteria</taxon>
        <taxon>Bacillati</taxon>
        <taxon>Bacillota</taxon>
        <taxon>Clostridia</taxon>
        <taxon>Eubacteriales</taxon>
        <taxon>Desulfitobacteriaceae</taxon>
        <taxon>Desulfosporosinus</taxon>
    </lineage>
</organism>
<dbReference type="EMBL" id="OMOF01000172">
    <property type="protein sequence ID" value="SPF41557.1"/>
    <property type="molecule type" value="Genomic_DNA"/>
</dbReference>
<dbReference type="Proteomes" id="UP000238916">
    <property type="component" value="Unassembled WGS sequence"/>
</dbReference>
<gene>
    <name evidence="1" type="ORF">SBF1_2530002</name>
</gene>
<dbReference type="AlphaFoldDB" id="A0A2U3KPN6"/>
<proteinExistence type="predicted"/>